<evidence type="ECO:0000313" key="3">
    <source>
        <dbReference type="Proteomes" id="UP000290567"/>
    </source>
</evidence>
<proteinExistence type="predicted"/>
<reference evidence="3" key="1">
    <citation type="submission" date="2019-02" db="EMBL/GenBank/DDBJ databases">
        <title>Draft genome sequence of Enterococcus sp. Gos25-1.</title>
        <authorList>
            <person name="Tanaka N."/>
            <person name="Shiwa Y."/>
            <person name="Fujita N."/>
        </authorList>
    </citation>
    <scope>NUCLEOTIDE SEQUENCE [LARGE SCALE GENOMIC DNA]</scope>
    <source>
        <strain evidence="3">Gos25-1</strain>
    </source>
</reference>
<organism evidence="2 3">
    <name type="scientific">Enterococcus florum</name>
    <dbReference type="NCBI Taxonomy" id="2480627"/>
    <lineage>
        <taxon>Bacteria</taxon>
        <taxon>Bacillati</taxon>
        <taxon>Bacillota</taxon>
        <taxon>Bacilli</taxon>
        <taxon>Lactobacillales</taxon>
        <taxon>Enterococcaceae</taxon>
        <taxon>Enterococcus</taxon>
    </lineage>
</organism>
<accession>A0A4V0WQ06</accession>
<protein>
    <submittedName>
        <fullName evidence="2">Uncharacterized protein</fullName>
    </submittedName>
</protein>
<feature type="compositionally biased region" description="Basic and acidic residues" evidence="1">
    <location>
        <begin position="59"/>
        <end position="71"/>
    </location>
</feature>
<dbReference type="RefSeq" id="WP_146624062.1">
    <property type="nucleotide sequence ID" value="NZ_BJCC01000036.1"/>
</dbReference>
<sequence>MLNIGIAIGIALVLLTHSYLLLTISQKNAELEQKVHKLARRLEPKRPAPRPRPAGKSAGQERERTSRGRKP</sequence>
<evidence type="ECO:0000313" key="2">
    <source>
        <dbReference type="EMBL" id="GCF95689.1"/>
    </source>
</evidence>
<gene>
    <name evidence="2" type="ORF">NRIC_35800</name>
</gene>
<dbReference type="AlphaFoldDB" id="A0A4V0WQ06"/>
<dbReference type="Proteomes" id="UP000290567">
    <property type="component" value="Unassembled WGS sequence"/>
</dbReference>
<comment type="caution">
    <text evidence="2">The sequence shown here is derived from an EMBL/GenBank/DDBJ whole genome shotgun (WGS) entry which is preliminary data.</text>
</comment>
<dbReference type="EMBL" id="BJCC01000036">
    <property type="protein sequence ID" value="GCF95689.1"/>
    <property type="molecule type" value="Genomic_DNA"/>
</dbReference>
<evidence type="ECO:0000256" key="1">
    <source>
        <dbReference type="SAM" id="MobiDB-lite"/>
    </source>
</evidence>
<keyword evidence="3" id="KW-1185">Reference proteome</keyword>
<feature type="region of interest" description="Disordered" evidence="1">
    <location>
        <begin position="38"/>
        <end position="71"/>
    </location>
</feature>
<name>A0A4V0WQ06_9ENTE</name>